<dbReference type="Pfam" id="PF14608">
    <property type="entry name" value="zf-CCCH_2"/>
    <property type="match status" value="1"/>
</dbReference>
<dbReference type="GO" id="GO:0008270">
    <property type="term" value="F:zinc ion binding"/>
    <property type="evidence" value="ECO:0007669"/>
    <property type="project" value="UniProtKB-KW"/>
</dbReference>
<evidence type="ECO:0000256" key="5">
    <source>
        <dbReference type="ARBA" id="ARBA00023125"/>
    </source>
</evidence>
<dbReference type="FunFam" id="4.10.1000.10:FF:000021">
    <property type="entry name" value="Zinc finger CCCH domain-containing protein 17"/>
    <property type="match status" value="1"/>
</dbReference>
<protein>
    <recommendedName>
        <fullName evidence="8">C3H1-type domain-containing protein</fullName>
    </recommendedName>
</protein>
<accession>A0A9D5H9T8</accession>
<feature type="zinc finger region" description="C3H1-type" evidence="6">
    <location>
        <begin position="114"/>
        <end position="141"/>
    </location>
</feature>
<feature type="zinc finger region" description="C3H1-type" evidence="6">
    <location>
        <begin position="22"/>
        <end position="51"/>
    </location>
</feature>
<dbReference type="GO" id="GO:0003677">
    <property type="term" value="F:DNA binding"/>
    <property type="evidence" value="ECO:0007669"/>
    <property type="project" value="UniProtKB-KW"/>
</dbReference>
<feature type="region of interest" description="Disordered" evidence="7">
    <location>
        <begin position="330"/>
        <end position="688"/>
    </location>
</feature>
<dbReference type="EMBL" id="JAGGNH010000006">
    <property type="protein sequence ID" value="KAJ0968704.1"/>
    <property type="molecule type" value="Genomic_DNA"/>
</dbReference>
<keyword evidence="4 6" id="KW-0862">Zinc</keyword>
<keyword evidence="2" id="KW-0677">Repeat</keyword>
<dbReference type="InterPro" id="IPR041686">
    <property type="entry name" value="Znf-CCCH_3"/>
</dbReference>
<name>A0A9D5H9T8_9LILI</name>
<evidence type="ECO:0000256" key="4">
    <source>
        <dbReference type="ARBA" id="ARBA00022833"/>
    </source>
</evidence>
<keyword evidence="3 6" id="KW-0863">Zinc-finger</keyword>
<feature type="compositionally biased region" description="Basic and acidic residues" evidence="7">
    <location>
        <begin position="358"/>
        <end position="370"/>
    </location>
</feature>
<organism evidence="9 10">
    <name type="scientific">Dioscorea zingiberensis</name>
    <dbReference type="NCBI Taxonomy" id="325984"/>
    <lineage>
        <taxon>Eukaryota</taxon>
        <taxon>Viridiplantae</taxon>
        <taxon>Streptophyta</taxon>
        <taxon>Embryophyta</taxon>
        <taxon>Tracheophyta</taxon>
        <taxon>Spermatophyta</taxon>
        <taxon>Magnoliopsida</taxon>
        <taxon>Liliopsida</taxon>
        <taxon>Dioscoreales</taxon>
        <taxon>Dioscoreaceae</taxon>
        <taxon>Dioscorea</taxon>
    </lineage>
</organism>
<feature type="region of interest" description="Disordered" evidence="7">
    <location>
        <begin position="88"/>
        <end position="110"/>
    </location>
</feature>
<feature type="zinc finger region" description="C3H1-type" evidence="6">
    <location>
        <begin position="53"/>
        <end position="79"/>
    </location>
</feature>
<dbReference type="PROSITE" id="PS50103">
    <property type="entry name" value="ZF_C3H1"/>
    <property type="match status" value="3"/>
</dbReference>
<evidence type="ECO:0000256" key="7">
    <source>
        <dbReference type="SAM" id="MobiDB-lite"/>
    </source>
</evidence>
<feature type="compositionally biased region" description="Basic and acidic residues" evidence="7">
    <location>
        <begin position="430"/>
        <end position="448"/>
    </location>
</feature>
<evidence type="ECO:0000256" key="1">
    <source>
        <dbReference type="ARBA" id="ARBA00022723"/>
    </source>
</evidence>
<feature type="compositionally biased region" description="Basic and acidic residues" evidence="7">
    <location>
        <begin position="389"/>
        <end position="416"/>
    </location>
</feature>
<keyword evidence="5" id="KW-0238">DNA-binding</keyword>
<dbReference type="SMART" id="SM00356">
    <property type="entry name" value="ZnF_C3H1"/>
    <property type="match status" value="3"/>
</dbReference>
<feature type="compositionally biased region" description="Polar residues" evidence="7">
    <location>
        <begin position="633"/>
        <end position="644"/>
    </location>
</feature>
<keyword evidence="10" id="KW-1185">Reference proteome</keyword>
<feature type="compositionally biased region" description="Basic and acidic residues" evidence="7">
    <location>
        <begin position="465"/>
        <end position="476"/>
    </location>
</feature>
<proteinExistence type="predicted"/>
<feature type="compositionally biased region" description="Polar residues" evidence="7">
    <location>
        <begin position="98"/>
        <end position="110"/>
    </location>
</feature>
<dbReference type="OrthoDB" id="5395350at2759"/>
<sequence length="688" mass="76821">MDSASATAAAAGKPLTAEEETLRRNTDCVYFLASPLTCKKGIECEFRHSDGARLNPRDCRYWLNGNCLNPKCSFRHPPLDTLYGIPGTPGPGAPALQSAASTQAPGTPTPASYNKQNAPCYYFQKGLCLKGDWCPFTHGPQPAAAIPPAQQVAKASTSTNDPSQRLHALKDPALKERAAQQNALKVDIDRPVEVLHLSINPVTRAEMATNNGQAVVKNLPYQPPKGMHPRSQQTKAPLGSVVDLRRLPNRQSQPVTEWLHNGRNADAELLGVSSHRSEVLLNEDDHGRTLVQCQRNMVLTDDLDHQHPSYERDQSNRMMQYDQHEQLRDQFGRGKRSSTEMIADRANIPEGRLLPRSGRSDDMDGSDLRLRLLKQRRLNGSSTVLNPARRGEPSRRNDPNAEERNHRRDSVRESSIRNRLQGRISVPRRSSPDRPVDIQSERESDRRRPQSRVSPGRPTSLPSRLSERIKQSRDEVWPTDARSSGGKPIQREDADPLNFAGPKSLAELKGAKGSESSRREPTKKLEGHSKLLEKQVGHRESEASLSFDRPKPLSALLKKKRGEASTINRDGNYMERDEGGGNNVNPPPHAKTVYVEEEDEEEEEGQIRAEDDELLDNQDSYKEEDIPEMEDSTVGNENPRNSDNGDVEDSEFEPVEGDDENTTYQNDEDDGDEDDEDDFATKVGLMFS</sequence>
<feature type="compositionally biased region" description="Basic and acidic residues" evidence="7">
    <location>
        <begin position="509"/>
        <end position="542"/>
    </location>
</feature>
<evidence type="ECO:0000256" key="6">
    <source>
        <dbReference type="PROSITE-ProRule" id="PRU00723"/>
    </source>
</evidence>
<dbReference type="GO" id="GO:0003729">
    <property type="term" value="F:mRNA binding"/>
    <property type="evidence" value="ECO:0007669"/>
    <property type="project" value="TreeGrafter"/>
</dbReference>
<dbReference type="Proteomes" id="UP001085076">
    <property type="component" value="Miscellaneous, Linkage group lg06"/>
</dbReference>
<dbReference type="SUPFAM" id="SSF90229">
    <property type="entry name" value="CCCH zinc finger"/>
    <property type="match status" value="1"/>
</dbReference>
<feature type="domain" description="C3H1-type" evidence="8">
    <location>
        <begin position="114"/>
        <end position="141"/>
    </location>
</feature>
<dbReference type="InterPro" id="IPR000571">
    <property type="entry name" value="Znf_CCCH"/>
</dbReference>
<reference evidence="9" key="1">
    <citation type="submission" date="2021-03" db="EMBL/GenBank/DDBJ databases">
        <authorList>
            <person name="Li Z."/>
            <person name="Yang C."/>
        </authorList>
    </citation>
    <scope>NUCLEOTIDE SEQUENCE</scope>
    <source>
        <strain evidence="9">Dzin_1.0</strain>
        <tissue evidence="9">Leaf</tissue>
    </source>
</reference>
<dbReference type="AlphaFoldDB" id="A0A9D5H9T8"/>
<gene>
    <name evidence="9" type="ORF">J5N97_021581</name>
</gene>
<feature type="compositionally biased region" description="Acidic residues" evidence="7">
    <location>
        <begin position="595"/>
        <end position="616"/>
    </location>
</feature>
<keyword evidence="1 6" id="KW-0479">Metal-binding</keyword>
<comment type="caution">
    <text evidence="9">The sequence shown here is derived from an EMBL/GenBank/DDBJ whole genome shotgun (WGS) entry which is preliminary data.</text>
</comment>
<evidence type="ECO:0000313" key="10">
    <source>
        <dbReference type="Proteomes" id="UP001085076"/>
    </source>
</evidence>
<reference evidence="9" key="2">
    <citation type="journal article" date="2022" name="Hortic Res">
        <title>The genome of Dioscorea zingiberensis sheds light on the biosynthesis, origin and evolution of the medicinally important diosgenin saponins.</title>
        <authorList>
            <person name="Li Y."/>
            <person name="Tan C."/>
            <person name="Li Z."/>
            <person name="Guo J."/>
            <person name="Li S."/>
            <person name="Chen X."/>
            <person name="Wang C."/>
            <person name="Dai X."/>
            <person name="Yang H."/>
            <person name="Song W."/>
            <person name="Hou L."/>
            <person name="Xu J."/>
            <person name="Tong Z."/>
            <person name="Xu A."/>
            <person name="Yuan X."/>
            <person name="Wang W."/>
            <person name="Yang Q."/>
            <person name="Chen L."/>
            <person name="Sun Z."/>
            <person name="Wang K."/>
            <person name="Pan B."/>
            <person name="Chen J."/>
            <person name="Bao Y."/>
            <person name="Liu F."/>
            <person name="Qi X."/>
            <person name="Gang D.R."/>
            <person name="Wen J."/>
            <person name="Li J."/>
        </authorList>
    </citation>
    <scope>NUCLEOTIDE SEQUENCE</scope>
    <source>
        <strain evidence="9">Dzin_1.0</strain>
    </source>
</reference>
<evidence type="ECO:0000313" key="9">
    <source>
        <dbReference type="EMBL" id="KAJ0968704.1"/>
    </source>
</evidence>
<dbReference type="InterPro" id="IPR036855">
    <property type="entry name" value="Znf_CCCH_sf"/>
</dbReference>
<dbReference type="PANTHER" id="PTHR15725:SF14">
    <property type="entry name" value="ZINC FINGER CCCH DOMAIN-CONTAINING PROTEIN 11A"/>
    <property type="match status" value="1"/>
</dbReference>
<evidence type="ECO:0000259" key="8">
    <source>
        <dbReference type="PROSITE" id="PS50103"/>
    </source>
</evidence>
<evidence type="ECO:0000256" key="2">
    <source>
        <dbReference type="ARBA" id="ARBA00022737"/>
    </source>
</evidence>
<feature type="compositionally biased region" description="Acidic residues" evidence="7">
    <location>
        <begin position="645"/>
        <end position="678"/>
    </location>
</feature>
<dbReference type="Pfam" id="PF15663">
    <property type="entry name" value="zf-CCCH_3"/>
    <property type="match status" value="1"/>
</dbReference>
<dbReference type="PANTHER" id="PTHR15725">
    <property type="entry name" value="ZN-FINGER, C-X8-C-X5-C-X3-H TYPE-CONTAINING"/>
    <property type="match status" value="1"/>
</dbReference>
<dbReference type="Gene3D" id="4.10.1000.10">
    <property type="entry name" value="Zinc finger, CCCH-type"/>
    <property type="match status" value="2"/>
</dbReference>
<feature type="domain" description="C3H1-type" evidence="8">
    <location>
        <begin position="53"/>
        <end position="79"/>
    </location>
</feature>
<feature type="domain" description="C3H1-type" evidence="8">
    <location>
        <begin position="22"/>
        <end position="51"/>
    </location>
</feature>
<evidence type="ECO:0000256" key="3">
    <source>
        <dbReference type="ARBA" id="ARBA00022771"/>
    </source>
</evidence>